<evidence type="ECO:0000313" key="2">
    <source>
        <dbReference type="EMBL" id="CAF4569864.1"/>
    </source>
</evidence>
<dbReference type="AlphaFoldDB" id="A0A8S2YL27"/>
<gene>
    <name evidence="2" type="ORF">SRO942_LOCUS47721</name>
</gene>
<dbReference type="Proteomes" id="UP000681722">
    <property type="component" value="Unassembled WGS sequence"/>
</dbReference>
<protein>
    <recommendedName>
        <fullName evidence="1">DDE-1 domain-containing protein</fullName>
    </recommendedName>
</protein>
<evidence type="ECO:0000313" key="3">
    <source>
        <dbReference type="Proteomes" id="UP000681722"/>
    </source>
</evidence>
<proteinExistence type="predicted"/>
<accession>A0A8S2YL27</accession>
<dbReference type="EMBL" id="CAJOBC010120008">
    <property type="protein sequence ID" value="CAF4569864.1"/>
    <property type="molecule type" value="Genomic_DNA"/>
</dbReference>
<name>A0A8S2YL27_9BILA</name>
<dbReference type="Pfam" id="PF03184">
    <property type="entry name" value="DDE_1"/>
    <property type="match status" value="1"/>
</dbReference>
<sequence>MTGTRYNITESGWIDESILFDWLDRLFIPHVAQITKPILVILEGHYSHLSSRMAKLAKANQIHLLCLPPHATTALQPLDVAVFHYLRLEWRFALRQFYANNNRRMENADFPLILQTAYHKALAPRYCANGFSKADKIKEKSFQPTISTTSDVTQKLLEKPYGKSVTSDETVDILEKKELAKVLVQSIQNILIIIVRNVHE</sequence>
<dbReference type="InterPro" id="IPR004875">
    <property type="entry name" value="DDE_SF_endonuclease_dom"/>
</dbReference>
<dbReference type="GO" id="GO:0003676">
    <property type="term" value="F:nucleic acid binding"/>
    <property type="evidence" value="ECO:0007669"/>
    <property type="project" value="InterPro"/>
</dbReference>
<reference evidence="2" key="1">
    <citation type="submission" date="2021-02" db="EMBL/GenBank/DDBJ databases">
        <authorList>
            <person name="Nowell W R."/>
        </authorList>
    </citation>
    <scope>NUCLEOTIDE SEQUENCE</scope>
</reference>
<dbReference type="OrthoDB" id="4327074at2759"/>
<evidence type="ECO:0000259" key="1">
    <source>
        <dbReference type="Pfam" id="PF03184"/>
    </source>
</evidence>
<comment type="caution">
    <text evidence="2">The sequence shown here is derived from an EMBL/GenBank/DDBJ whole genome shotgun (WGS) entry which is preliminary data.</text>
</comment>
<organism evidence="2 3">
    <name type="scientific">Didymodactylos carnosus</name>
    <dbReference type="NCBI Taxonomy" id="1234261"/>
    <lineage>
        <taxon>Eukaryota</taxon>
        <taxon>Metazoa</taxon>
        <taxon>Spiralia</taxon>
        <taxon>Gnathifera</taxon>
        <taxon>Rotifera</taxon>
        <taxon>Eurotatoria</taxon>
        <taxon>Bdelloidea</taxon>
        <taxon>Philodinida</taxon>
        <taxon>Philodinidae</taxon>
        <taxon>Didymodactylos</taxon>
    </lineage>
</organism>
<feature type="domain" description="DDE-1" evidence="1">
    <location>
        <begin position="3"/>
        <end position="107"/>
    </location>
</feature>